<evidence type="ECO:0000313" key="2">
    <source>
        <dbReference type="Proteomes" id="UP001229421"/>
    </source>
</evidence>
<name>A0AAD8KB78_TARER</name>
<organism evidence="1 2">
    <name type="scientific">Tagetes erecta</name>
    <name type="common">African marigold</name>
    <dbReference type="NCBI Taxonomy" id="13708"/>
    <lineage>
        <taxon>Eukaryota</taxon>
        <taxon>Viridiplantae</taxon>
        <taxon>Streptophyta</taxon>
        <taxon>Embryophyta</taxon>
        <taxon>Tracheophyta</taxon>
        <taxon>Spermatophyta</taxon>
        <taxon>Magnoliopsida</taxon>
        <taxon>eudicotyledons</taxon>
        <taxon>Gunneridae</taxon>
        <taxon>Pentapetalae</taxon>
        <taxon>asterids</taxon>
        <taxon>campanulids</taxon>
        <taxon>Asterales</taxon>
        <taxon>Asteraceae</taxon>
        <taxon>Asteroideae</taxon>
        <taxon>Heliantheae alliance</taxon>
        <taxon>Tageteae</taxon>
        <taxon>Tagetes</taxon>
    </lineage>
</organism>
<keyword evidence="2" id="KW-1185">Reference proteome</keyword>
<reference evidence="1" key="1">
    <citation type="journal article" date="2023" name="bioRxiv">
        <title>Improved chromosome-level genome assembly for marigold (Tagetes erecta).</title>
        <authorList>
            <person name="Jiang F."/>
            <person name="Yuan L."/>
            <person name="Wang S."/>
            <person name="Wang H."/>
            <person name="Xu D."/>
            <person name="Wang A."/>
            <person name="Fan W."/>
        </authorList>
    </citation>
    <scope>NUCLEOTIDE SEQUENCE</scope>
    <source>
        <strain evidence="1">WSJ</strain>
        <tissue evidence="1">Leaf</tissue>
    </source>
</reference>
<dbReference type="EMBL" id="JAUHHV010000007">
    <property type="protein sequence ID" value="KAK1417402.1"/>
    <property type="molecule type" value="Genomic_DNA"/>
</dbReference>
<evidence type="ECO:0000313" key="1">
    <source>
        <dbReference type="EMBL" id="KAK1417402.1"/>
    </source>
</evidence>
<gene>
    <name evidence="1" type="ORF">QVD17_26529</name>
</gene>
<accession>A0AAD8KB78</accession>
<comment type="caution">
    <text evidence="1">The sequence shown here is derived from an EMBL/GenBank/DDBJ whole genome shotgun (WGS) entry which is preliminary data.</text>
</comment>
<protein>
    <submittedName>
        <fullName evidence="1">Uncharacterized protein</fullName>
    </submittedName>
</protein>
<proteinExistence type="predicted"/>
<sequence length="74" mass="8712">MALELLGEVRYGRYTVDRSIEDLKMIDDAWLISLVIAFGRRVHHLVSHPHFHTSLISSLQFDHRDCLNGSSWWY</sequence>
<dbReference type="AlphaFoldDB" id="A0AAD8KB78"/>
<dbReference type="Proteomes" id="UP001229421">
    <property type="component" value="Unassembled WGS sequence"/>
</dbReference>